<dbReference type="KEGG" id="tbw:NCTC13354_00076"/>
<dbReference type="InterPro" id="IPR038770">
    <property type="entry name" value="Na+/solute_symporter_sf"/>
</dbReference>
<evidence type="ECO:0000256" key="1">
    <source>
        <dbReference type="SAM" id="Phobius"/>
    </source>
</evidence>
<dbReference type="EMBL" id="LR134476">
    <property type="protein sequence ID" value="VEI12399.1"/>
    <property type="molecule type" value="Genomic_DNA"/>
</dbReference>
<feature type="transmembrane region" description="Helical" evidence="1">
    <location>
        <begin position="288"/>
        <end position="312"/>
    </location>
</feature>
<feature type="transmembrane region" description="Helical" evidence="1">
    <location>
        <begin position="12"/>
        <end position="29"/>
    </location>
</feature>
<dbReference type="AlphaFoldDB" id="A0A448PBP2"/>
<keyword evidence="1" id="KW-1133">Transmembrane helix</keyword>
<dbReference type="InterPro" id="IPR016833">
    <property type="entry name" value="Put_Na-Bile_cotransptr"/>
</dbReference>
<feature type="transmembrane region" description="Helical" evidence="1">
    <location>
        <begin position="129"/>
        <end position="154"/>
    </location>
</feature>
<dbReference type="Pfam" id="PF13593">
    <property type="entry name" value="SBF_like"/>
    <property type="match status" value="1"/>
</dbReference>
<dbReference type="Gene3D" id="1.20.1530.20">
    <property type="match status" value="1"/>
</dbReference>
<reference evidence="2 3" key="1">
    <citation type="submission" date="2018-12" db="EMBL/GenBank/DDBJ databases">
        <authorList>
            <consortium name="Pathogen Informatics"/>
        </authorList>
    </citation>
    <scope>NUCLEOTIDE SEQUENCE [LARGE SCALE GENOMIC DNA]</scope>
    <source>
        <strain evidence="2 3">NCTC13354</strain>
    </source>
</reference>
<dbReference type="PANTHER" id="PTHR18640">
    <property type="entry name" value="SOLUTE CARRIER FAMILY 10 MEMBER 7"/>
    <property type="match status" value="1"/>
</dbReference>
<dbReference type="PANTHER" id="PTHR18640:SF5">
    <property type="entry name" value="SODIUM_BILE ACID COTRANSPORTER 7"/>
    <property type="match status" value="1"/>
</dbReference>
<gene>
    <name evidence="2" type="ORF">NCTC13354_00076</name>
</gene>
<proteinExistence type="predicted"/>
<keyword evidence="1" id="KW-0812">Transmembrane</keyword>
<sequence length="321" mass="33803">MVSRLRSFKPDFLLTGIVTALILGLVIPVPDDVAAGLSIAADIGVAMVFLVYGMRLRTSEVIEGLKNVKLQGAVLATTYVIFPLVGLAFYWITGSFIGTAFATGLLYLSLLPSTVQSSVTFVSIARGDVAAAVCAATISNILGMFITPLLVLIFMDLGGASTGGIDSVLLKLLLPFVVGQLLQPKVGEWMRAHRNITRITDNSAIILVVFSAVVKATNDGAWSSVTIGGFAVLVVVLALMLAIIFAFTWHGGKLLGFARAQKIVLLMCGSKKSLATGLPMAKALFDPALVGAIAVPVIIFHQMQLMVAAVIARRLGSEADN</sequence>
<feature type="transmembrane region" description="Helical" evidence="1">
    <location>
        <begin position="104"/>
        <end position="122"/>
    </location>
</feature>
<organism evidence="2 3">
    <name type="scientific">Trueperella bialowiezensis</name>
    <dbReference type="NCBI Taxonomy" id="312285"/>
    <lineage>
        <taxon>Bacteria</taxon>
        <taxon>Bacillati</taxon>
        <taxon>Actinomycetota</taxon>
        <taxon>Actinomycetes</taxon>
        <taxon>Actinomycetales</taxon>
        <taxon>Actinomycetaceae</taxon>
        <taxon>Trueperella</taxon>
    </lineage>
</organism>
<feature type="transmembrane region" description="Helical" evidence="1">
    <location>
        <begin position="73"/>
        <end position="92"/>
    </location>
</feature>
<dbReference type="PIRSF" id="PIRSF026166">
    <property type="entry name" value="UCP026166"/>
    <property type="match status" value="1"/>
</dbReference>
<dbReference type="OrthoDB" id="9792271at2"/>
<feature type="transmembrane region" description="Helical" evidence="1">
    <location>
        <begin position="199"/>
        <end position="216"/>
    </location>
</feature>
<protein>
    <submittedName>
        <fullName evidence="2">Sodium Bile acid symporter family</fullName>
    </submittedName>
</protein>
<dbReference type="RefSeq" id="WP_126415607.1">
    <property type="nucleotide sequence ID" value="NZ_LR134476.1"/>
</dbReference>
<accession>A0A448PBP2</accession>
<feature type="transmembrane region" description="Helical" evidence="1">
    <location>
        <begin position="35"/>
        <end position="52"/>
    </location>
</feature>
<keyword evidence="1" id="KW-0472">Membrane</keyword>
<dbReference type="Proteomes" id="UP000269542">
    <property type="component" value="Chromosome"/>
</dbReference>
<evidence type="ECO:0000313" key="2">
    <source>
        <dbReference type="EMBL" id="VEI12399.1"/>
    </source>
</evidence>
<keyword evidence="3" id="KW-1185">Reference proteome</keyword>
<evidence type="ECO:0000313" key="3">
    <source>
        <dbReference type="Proteomes" id="UP000269542"/>
    </source>
</evidence>
<feature type="transmembrane region" description="Helical" evidence="1">
    <location>
        <begin position="222"/>
        <end position="249"/>
    </location>
</feature>
<dbReference type="GO" id="GO:0005886">
    <property type="term" value="C:plasma membrane"/>
    <property type="evidence" value="ECO:0007669"/>
    <property type="project" value="TreeGrafter"/>
</dbReference>
<name>A0A448PBP2_9ACTO</name>